<sequence>MSSPLLFIINITLVGLVTLPAIVLTGLLFRRSTGTRRDPSRRWETYTKAAIGLYSFVHILYLTNAIIGATNDFGYYYGIYNGYFAAVQFLGIIALLFNHLSEAAIFLALFYLARALNLARADETSRRYRIGRKWALGAVIWICLGSVVVLCISLSIFIQRSFTERDNAEMEFFMSIYNRSVASASINLAVCVTNLGCAIGTMVYTAKARKKVVGDSLQKMSTLMLTCAILWLIRNVWMVLFTFFLAFAPYVIRGFLTWVDIIDPILNSWMTFVILALLFVLATVEKYALPRAQVKEDHRKSIDVEAL</sequence>
<dbReference type="EMBL" id="JASAOK010000046">
    <property type="protein sequence ID" value="KAK6211562.1"/>
    <property type="molecule type" value="Genomic_DNA"/>
</dbReference>
<feature type="transmembrane region" description="Helical" evidence="1">
    <location>
        <begin position="134"/>
        <end position="162"/>
    </location>
</feature>
<evidence type="ECO:0000256" key="1">
    <source>
        <dbReference type="SAM" id="Phobius"/>
    </source>
</evidence>
<gene>
    <name evidence="2" type="ORF">QIS74_10826</name>
</gene>
<reference evidence="2 3" key="1">
    <citation type="submission" date="2023-04" db="EMBL/GenBank/DDBJ databases">
        <title>Colletotrichum tabacum stain YC1 causing leaf anthracnose on Nicotiana tabacum(L.) cv.</title>
        <authorList>
            <person name="Ji Z."/>
            <person name="Wang M."/>
            <person name="Zhang J."/>
            <person name="Wang N."/>
            <person name="Zhou Z."/>
        </authorList>
    </citation>
    <scope>NUCLEOTIDE SEQUENCE [LARGE SCALE GENOMIC DNA]</scope>
    <source>
        <strain evidence="2 3">YC1</strain>
    </source>
</reference>
<feature type="transmembrane region" description="Helical" evidence="1">
    <location>
        <begin position="182"/>
        <end position="204"/>
    </location>
</feature>
<comment type="caution">
    <text evidence="2">The sequence shown here is derived from an EMBL/GenBank/DDBJ whole genome shotgun (WGS) entry which is preliminary data.</text>
</comment>
<accession>A0AAV9T1J2</accession>
<feature type="transmembrane region" description="Helical" evidence="1">
    <location>
        <begin position="225"/>
        <end position="248"/>
    </location>
</feature>
<dbReference type="Proteomes" id="UP001327957">
    <property type="component" value="Unassembled WGS sequence"/>
</dbReference>
<proteinExistence type="predicted"/>
<feature type="transmembrane region" description="Helical" evidence="1">
    <location>
        <begin position="50"/>
        <end position="69"/>
    </location>
</feature>
<dbReference type="AlphaFoldDB" id="A0AAV9T1J2"/>
<evidence type="ECO:0000313" key="2">
    <source>
        <dbReference type="EMBL" id="KAK6211562.1"/>
    </source>
</evidence>
<keyword evidence="1" id="KW-0812">Transmembrane</keyword>
<protein>
    <submittedName>
        <fullName evidence="2">Uncharacterized protein</fullName>
    </submittedName>
</protein>
<keyword evidence="1" id="KW-0472">Membrane</keyword>
<keyword evidence="1" id="KW-1133">Transmembrane helix</keyword>
<organism evidence="2 3">
    <name type="scientific">Colletotrichum tabaci</name>
    <dbReference type="NCBI Taxonomy" id="1209068"/>
    <lineage>
        <taxon>Eukaryota</taxon>
        <taxon>Fungi</taxon>
        <taxon>Dikarya</taxon>
        <taxon>Ascomycota</taxon>
        <taxon>Pezizomycotina</taxon>
        <taxon>Sordariomycetes</taxon>
        <taxon>Hypocreomycetidae</taxon>
        <taxon>Glomerellales</taxon>
        <taxon>Glomerellaceae</taxon>
        <taxon>Colletotrichum</taxon>
        <taxon>Colletotrichum destructivum species complex</taxon>
    </lineage>
</organism>
<feature type="transmembrane region" description="Helical" evidence="1">
    <location>
        <begin position="268"/>
        <end position="289"/>
    </location>
</feature>
<feature type="transmembrane region" description="Helical" evidence="1">
    <location>
        <begin position="89"/>
        <end position="113"/>
    </location>
</feature>
<name>A0AAV9T1J2_9PEZI</name>
<feature type="transmembrane region" description="Helical" evidence="1">
    <location>
        <begin position="6"/>
        <end position="29"/>
    </location>
</feature>
<keyword evidence="3" id="KW-1185">Reference proteome</keyword>
<evidence type="ECO:0000313" key="3">
    <source>
        <dbReference type="Proteomes" id="UP001327957"/>
    </source>
</evidence>